<gene>
    <name evidence="1" type="ORF">BDP81DRAFT_141337</name>
</gene>
<comment type="caution">
    <text evidence="1">The sequence shown here is derived from an EMBL/GenBank/DDBJ whole genome shotgun (WGS) entry which is preliminary data.</text>
</comment>
<reference evidence="1" key="1">
    <citation type="submission" date="2021-06" db="EMBL/GenBank/DDBJ databases">
        <title>Comparative genomics, transcriptomics and evolutionary studies reveal genomic signatures of adaptation to plant cell wall in hemibiotrophic fungi.</title>
        <authorList>
            <consortium name="DOE Joint Genome Institute"/>
            <person name="Baroncelli R."/>
            <person name="Diaz J.F."/>
            <person name="Benocci T."/>
            <person name="Peng M."/>
            <person name="Battaglia E."/>
            <person name="Haridas S."/>
            <person name="Andreopoulos W."/>
            <person name="Labutti K."/>
            <person name="Pangilinan J."/>
            <person name="Floch G.L."/>
            <person name="Makela M.R."/>
            <person name="Henrissat B."/>
            <person name="Grigoriev I.V."/>
            <person name="Crouch J.A."/>
            <person name="De Vries R.P."/>
            <person name="Sukno S.A."/>
            <person name="Thon M.R."/>
        </authorList>
    </citation>
    <scope>NUCLEOTIDE SEQUENCE</scope>
    <source>
        <strain evidence="1">CBS 102054</strain>
    </source>
</reference>
<protein>
    <submittedName>
        <fullName evidence="1">Uncharacterized protein</fullName>
    </submittedName>
</protein>
<dbReference type="RefSeq" id="XP_060438944.1">
    <property type="nucleotide sequence ID" value="XM_060581836.1"/>
</dbReference>
<dbReference type="EMBL" id="JAHMHQ010000032">
    <property type="protein sequence ID" value="KAK1622949.1"/>
    <property type="molecule type" value="Genomic_DNA"/>
</dbReference>
<dbReference type="GeneID" id="85466698"/>
<name>A0AAJ0E8K2_9PEZI</name>
<dbReference type="AlphaFoldDB" id="A0AAJ0E8K2"/>
<sequence length="154" mass="17305">MLAWSPARAASRIPRWGAAQLKDRPSTHDGIRWLARDICTAHMHSETFAEIQRRRESRRPMQRGWPLDEDFWSRPSPALSVIVGFPSGVQRSRGESYNCEWWEFRQPVSENLPDNFPPPTPGGATSNRVDYGVQLAGNGGVSSRGSATRWMKGG</sequence>
<dbReference type="Proteomes" id="UP001243989">
    <property type="component" value="Unassembled WGS sequence"/>
</dbReference>
<organism evidence="1 2">
    <name type="scientific">Colletotrichum phormii</name>
    <dbReference type="NCBI Taxonomy" id="359342"/>
    <lineage>
        <taxon>Eukaryota</taxon>
        <taxon>Fungi</taxon>
        <taxon>Dikarya</taxon>
        <taxon>Ascomycota</taxon>
        <taxon>Pezizomycotina</taxon>
        <taxon>Sordariomycetes</taxon>
        <taxon>Hypocreomycetidae</taxon>
        <taxon>Glomerellales</taxon>
        <taxon>Glomerellaceae</taxon>
        <taxon>Colletotrichum</taxon>
        <taxon>Colletotrichum acutatum species complex</taxon>
    </lineage>
</organism>
<evidence type="ECO:0000313" key="1">
    <source>
        <dbReference type="EMBL" id="KAK1622949.1"/>
    </source>
</evidence>
<keyword evidence="2" id="KW-1185">Reference proteome</keyword>
<proteinExistence type="predicted"/>
<accession>A0AAJ0E8K2</accession>
<evidence type="ECO:0000313" key="2">
    <source>
        <dbReference type="Proteomes" id="UP001243989"/>
    </source>
</evidence>